<dbReference type="RefSeq" id="WP_143150568.1">
    <property type="nucleotide sequence ID" value="NZ_FQYX01000070.1"/>
</dbReference>
<proteinExistence type="predicted"/>
<dbReference type="Pfam" id="PF19077">
    <property type="entry name" value="Big_13"/>
    <property type="match status" value="1"/>
</dbReference>
<dbReference type="NCBIfam" id="NF033510">
    <property type="entry name" value="Ca_tandemer"/>
    <property type="match status" value="3"/>
</dbReference>
<dbReference type="EMBL" id="FQYX01000070">
    <property type="protein sequence ID" value="SHJ95222.1"/>
    <property type="molecule type" value="Genomic_DNA"/>
</dbReference>
<dbReference type="Gene3D" id="2.60.40.10">
    <property type="entry name" value="Immunoglobulins"/>
    <property type="match status" value="3"/>
</dbReference>
<reference evidence="2 3" key="1">
    <citation type="submission" date="2016-11" db="EMBL/GenBank/DDBJ databases">
        <authorList>
            <person name="Jaros S."/>
            <person name="Januszkiewicz K."/>
            <person name="Wedrychowicz H."/>
        </authorList>
    </citation>
    <scope>NUCLEOTIDE SEQUENCE [LARGE SCALE GENOMIC DNA]</scope>
    <source>
        <strain evidence="2 3">CGMCC 1.8863</strain>
    </source>
</reference>
<gene>
    <name evidence="2" type="ORF">SAMN04487911_1701</name>
</gene>
<keyword evidence="3" id="KW-1185">Reference proteome</keyword>
<accession>A0A1M6NHU9</accession>
<dbReference type="OrthoDB" id="1236981at2"/>
<evidence type="ECO:0000259" key="1">
    <source>
        <dbReference type="Pfam" id="PF19077"/>
    </source>
</evidence>
<feature type="domain" description="Bacterial Ig-like" evidence="1">
    <location>
        <begin position="616"/>
        <end position="707"/>
    </location>
</feature>
<protein>
    <recommendedName>
        <fullName evidence="1">Bacterial Ig-like domain-containing protein</fullName>
    </recommendedName>
</protein>
<dbReference type="NCBIfam" id="NF012196">
    <property type="entry name" value="Ig_like_ice"/>
    <property type="match status" value="1"/>
</dbReference>
<dbReference type="InterPro" id="IPR044016">
    <property type="entry name" value="Big_13"/>
</dbReference>
<name>A0A1M6NHU9_9FLAO</name>
<organism evidence="2 3">
    <name type="scientific">Arenibacter nanhaiticus</name>
    <dbReference type="NCBI Taxonomy" id="558155"/>
    <lineage>
        <taxon>Bacteria</taxon>
        <taxon>Pseudomonadati</taxon>
        <taxon>Bacteroidota</taxon>
        <taxon>Flavobacteriia</taxon>
        <taxon>Flavobacteriales</taxon>
        <taxon>Flavobacteriaceae</taxon>
        <taxon>Arenibacter</taxon>
    </lineage>
</organism>
<dbReference type="InterPro" id="IPR013783">
    <property type="entry name" value="Ig-like_fold"/>
</dbReference>
<dbReference type="InterPro" id="IPR049826">
    <property type="entry name" value="Ig-like_ice"/>
</dbReference>
<feature type="non-terminal residue" evidence="2">
    <location>
        <position position="727"/>
    </location>
</feature>
<dbReference type="STRING" id="558155.SAMN04487911_1701"/>
<dbReference type="Proteomes" id="UP000184231">
    <property type="component" value="Unassembled WGS sequence"/>
</dbReference>
<dbReference type="AlphaFoldDB" id="A0A1M6NHU9"/>
<evidence type="ECO:0000313" key="3">
    <source>
        <dbReference type="Proteomes" id="UP000184231"/>
    </source>
</evidence>
<evidence type="ECO:0000313" key="2">
    <source>
        <dbReference type="EMBL" id="SHJ95222.1"/>
    </source>
</evidence>
<sequence>MKNLYLFNFKSTPQLVLKIHLFITGLFFIGTIAVHAQTNAEYASAQTNSGEVSYQSTILGGTTTVQTVDNPSFAVGNDLTNRATLYASSGFELVGVGLSGNYSSFIDLSFANSTIPAGTTSYVKIATTDEAILQTLVGGTLGGIVGDLLGVTLSDGQTIGVEITNSVSNTVLSASSSDNFATTDGTVSVTQDATGDYYLMITPNSDYSNIIVTNSIPTGLLSLPTEVELEVYGAYYYTGATDNCGGPDYTSYDGSGISTALLNSNEGVINAEFALDANPDNFSSIRIGVAGIGASIEQKFYFDSPTEATDQFDVQIGLSPGFLDLALLGNSISFSTWSNGTQIASYPLNDDIVYLDLLTLLGDNALITATLIPGEPIDEIRVTYTSVVTVSAFQEMGIDVYGIDRISSNSNITIDPISSDDIVDSTEATDPISISGFVTGDFQAGNDVSIIIDDTIYNGELVLDPSGSLRYQIDVPGASLQNDADKVVEVQVTSINTNCTETSSNIRPYTYILQVPTVNSQTTNDATPVLSGTAEAGTTLTVSVAGATYTIVADGSGNWSLDTETEVPDSGIFSPDVNGSNEVVVSSEDDAGNVSFDITTNELVIDTTSPIVPIITSISEDTDIANDGITSDNTLIINGSAEPNNVVEVLLDGTSIGNIIADINGNWSLDYTATILSDGLYTLVVRSEDGAGNLSDFSEPFDIEINTIDLDSDNDGLTDTEEAALGT</sequence>